<organism evidence="1 2">
    <name type="scientific">Rehmannia glutinosa</name>
    <name type="common">Chinese foxglove</name>
    <dbReference type="NCBI Taxonomy" id="99300"/>
    <lineage>
        <taxon>Eukaryota</taxon>
        <taxon>Viridiplantae</taxon>
        <taxon>Streptophyta</taxon>
        <taxon>Embryophyta</taxon>
        <taxon>Tracheophyta</taxon>
        <taxon>Spermatophyta</taxon>
        <taxon>Magnoliopsida</taxon>
        <taxon>eudicotyledons</taxon>
        <taxon>Gunneridae</taxon>
        <taxon>Pentapetalae</taxon>
        <taxon>asterids</taxon>
        <taxon>lamiids</taxon>
        <taxon>Lamiales</taxon>
        <taxon>Orobanchaceae</taxon>
        <taxon>Rehmannieae</taxon>
        <taxon>Rehmannia</taxon>
    </lineage>
</organism>
<protein>
    <submittedName>
        <fullName evidence="1">Uncharacterized protein</fullName>
    </submittedName>
</protein>
<gene>
    <name evidence="1" type="ORF">DH2020_006615</name>
</gene>
<reference evidence="1 2" key="1">
    <citation type="journal article" date="2021" name="Comput. Struct. Biotechnol. J.">
        <title>De novo genome assembly of the potent medicinal plant Rehmannia glutinosa using nanopore technology.</title>
        <authorList>
            <person name="Ma L."/>
            <person name="Dong C."/>
            <person name="Song C."/>
            <person name="Wang X."/>
            <person name="Zheng X."/>
            <person name="Niu Y."/>
            <person name="Chen S."/>
            <person name="Feng W."/>
        </authorList>
    </citation>
    <scope>NUCLEOTIDE SEQUENCE [LARGE SCALE GENOMIC DNA]</scope>
    <source>
        <strain evidence="1">DH-2019</strain>
    </source>
</reference>
<evidence type="ECO:0000313" key="1">
    <source>
        <dbReference type="EMBL" id="KAK6159301.1"/>
    </source>
</evidence>
<dbReference type="PANTHER" id="PTHR31439">
    <property type="entry name" value="EXPRESSED PROTEIN"/>
    <property type="match status" value="1"/>
</dbReference>
<evidence type="ECO:0000313" key="2">
    <source>
        <dbReference type="Proteomes" id="UP001318860"/>
    </source>
</evidence>
<proteinExistence type="predicted"/>
<dbReference type="EMBL" id="JABTTQ020000004">
    <property type="protein sequence ID" value="KAK6159301.1"/>
    <property type="molecule type" value="Genomic_DNA"/>
</dbReference>
<accession>A0ABR0XJZ4</accession>
<name>A0ABR0XJZ4_REHGL</name>
<dbReference type="PANTHER" id="PTHR31439:SF7">
    <property type="entry name" value="EXPRESSED PROTEIN"/>
    <property type="match status" value="1"/>
</dbReference>
<sequence length="580" mass="65293">MDIWSWICELPNSDDWNPSNSQLTFELAASKTQSIRLRADRNLGSDSEAFIGFSICFVGFQYSSDEDKTIWASDTCPLSSEKPFLPLVLQLLQEIVTRSPTAHDSTCPRSQLQKLKPDPVSWVLDSHSPESFSSFFNLVLLTRLFWLCVCDAPSEVGSFYFKSLFPPNLEAFACRHAPVWRNFFVAVGTDVELCFVRTFGYILAKWLILRDVEVGLQSLMTLSPSKNLGFSYAVESHGLWVLKGYTPVKSMQLMQCHGQKSQFPAVVDAKESLLKYALAHQQLEAVIQLEYTVRYCDNFIQVNARVDNIRLHVVKLGFTKNSGEGFLDEKHFPSRIRVWVGPEVGAGYVGGLSLGRSTDNVEREMELQKTLKGSSGNSKVPRVKARARMSTRSKIKNWRWDQDVEGNAATFDAILCDNTTGVEIATWKPPIGGEVQMGINFRNRYTGGGRPFTKSGGLIFAGEEYGEGVGWRLSKEMEGSVLKWRIGGHVWLSYWPNDVNSSYYETRCVQWCDEVDLPLIPTKDVKVSSFQVSGEELWIDGSGNLSQSKCSDTYSCPQVAELYEAERIHKQVSNYFSSVD</sequence>
<dbReference type="Proteomes" id="UP001318860">
    <property type="component" value="Unassembled WGS sequence"/>
</dbReference>
<comment type="caution">
    <text evidence="1">The sequence shown here is derived from an EMBL/GenBank/DDBJ whole genome shotgun (WGS) entry which is preliminary data.</text>
</comment>
<keyword evidence="2" id="KW-1185">Reference proteome</keyword>